<gene>
    <name evidence="1" type="ORF">FWK35_00027050</name>
</gene>
<reference evidence="1 2" key="1">
    <citation type="submission" date="2019-08" db="EMBL/GenBank/DDBJ databases">
        <title>Whole genome of Aphis craccivora.</title>
        <authorList>
            <person name="Voronova N.V."/>
            <person name="Shulinski R.S."/>
            <person name="Bandarenka Y.V."/>
            <person name="Zhorov D.G."/>
            <person name="Warner D."/>
        </authorList>
    </citation>
    <scope>NUCLEOTIDE SEQUENCE [LARGE SCALE GENOMIC DNA]</scope>
    <source>
        <strain evidence="1">180601</strain>
        <tissue evidence="1">Whole Body</tissue>
    </source>
</reference>
<comment type="caution">
    <text evidence="1">The sequence shown here is derived from an EMBL/GenBank/DDBJ whole genome shotgun (WGS) entry which is preliminary data.</text>
</comment>
<evidence type="ECO:0000313" key="1">
    <source>
        <dbReference type="EMBL" id="KAF0753542.1"/>
    </source>
</evidence>
<proteinExistence type="predicted"/>
<organism evidence="1 2">
    <name type="scientific">Aphis craccivora</name>
    <name type="common">Cowpea aphid</name>
    <dbReference type="NCBI Taxonomy" id="307492"/>
    <lineage>
        <taxon>Eukaryota</taxon>
        <taxon>Metazoa</taxon>
        <taxon>Ecdysozoa</taxon>
        <taxon>Arthropoda</taxon>
        <taxon>Hexapoda</taxon>
        <taxon>Insecta</taxon>
        <taxon>Pterygota</taxon>
        <taxon>Neoptera</taxon>
        <taxon>Paraneoptera</taxon>
        <taxon>Hemiptera</taxon>
        <taxon>Sternorrhyncha</taxon>
        <taxon>Aphidomorpha</taxon>
        <taxon>Aphidoidea</taxon>
        <taxon>Aphididae</taxon>
        <taxon>Aphidini</taxon>
        <taxon>Aphis</taxon>
        <taxon>Aphis</taxon>
    </lineage>
</organism>
<name>A0A6G0YDC2_APHCR</name>
<sequence>MSSFEEGMGRDRCKFTNVRNTYLYILLFRIVDQSLILPLRTISYCHGTAPTGDVKKSLKLSLALLYGLIRYDFIGNASSATITYGIGSPFSSIGVSGGTSNVPFSNAFPNADLANACPSEFRP</sequence>
<dbReference type="EMBL" id="VUJU01004701">
    <property type="protein sequence ID" value="KAF0753542.1"/>
    <property type="molecule type" value="Genomic_DNA"/>
</dbReference>
<dbReference type="Proteomes" id="UP000478052">
    <property type="component" value="Unassembled WGS sequence"/>
</dbReference>
<keyword evidence="2" id="KW-1185">Reference proteome</keyword>
<evidence type="ECO:0000313" key="2">
    <source>
        <dbReference type="Proteomes" id="UP000478052"/>
    </source>
</evidence>
<protein>
    <submittedName>
        <fullName evidence="1">Uncharacterized protein</fullName>
    </submittedName>
</protein>
<dbReference type="AlphaFoldDB" id="A0A6G0YDC2"/>
<accession>A0A6G0YDC2</accession>